<dbReference type="GO" id="GO:0005856">
    <property type="term" value="C:cytoskeleton"/>
    <property type="evidence" value="ECO:0007669"/>
    <property type="project" value="TreeGrafter"/>
</dbReference>
<feature type="compositionally biased region" description="Basic residues" evidence="3">
    <location>
        <begin position="910"/>
        <end position="924"/>
    </location>
</feature>
<dbReference type="AlphaFoldDB" id="A0A1J4KKW9"/>
<comment type="caution">
    <text evidence="4">The sequence shown here is derived from an EMBL/GenBank/DDBJ whole genome shotgun (WGS) entry which is preliminary data.</text>
</comment>
<dbReference type="EMBL" id="MLAK01000575">
    <property type="protein sequence ID" value="OHT11953.1"/>
    <property type="molecule type" value="Genomic_DNA"/>
</dbReference>
<feature type="region of interest" description="Disordered" evidence="3">
    <location>
        <begin position="909"/>
        <end position="931"/>
    </location>
</feature>
<dbReference type="OrthoDB" id="264785at2759"/>
<protein>
    <submittedName>
        <fullName evidence="4">Uncharacterized protein</fullName>
    </submittedName>
</protein>
<feature type="coiled-coil region" evidence="2">
    <location>
        <begin position="493"/>
        <end position="534"/>
    </location>
</feature>
<feature type="compositionally biased region" description="Polar residues" evidence="3">
    <location>
        <begin position="873"/>
        <end position="894"/>
    </location>
</feature>
<dbReference type="VEuPathDB" id="TrichDB:TRFO_18441"/>
<feature type="coiled-coil region" evidence="2">
    <location>
        <begin position="304"/>
        <end position="338"/>
    </location>
</feature>
<evidence type="ECO:0000313" key="5">
    <source>
        <dbReference type="Proteomes" id="UP000179807"/>
    </source>
</evidence>
<dbReference type="Gene3D" id="1.10.287.370">
    <property type="match status" value="1"/>
</dbReference>
<proteinExistence type="predicted"/>
<evidence type="ECO:0000256" key="2">
    <source>
        <dbReference type="SAM" id="Coils"/>
    </source>
</evidence>
<feature type="coiled-coil region" evidence="2">
    <location>
        <begin position="732"/>
        <end position="800"/>
    </location>
</feature>
<feature type="coiled-coil region" evidence="2">
    <location>
        <begin position="115"/>
        <end position="261"/>
    </location>
</feature>
<dbReference type="RefSeq" id="XP_068365089.1">
    <property type="nucleotide sequence ID" value="XM_068500185.1"/>
</dbReference>
<feature type="coiled-coil region" evidence="2">
    <location>
        <begin position="647"/>
        <end position="691"/>
    </location>
</feature>
<evidence type="ECO:0000256" key="1">
    <source>
        <dbReference type="ARBA" id="ARBA00023054"/>
    </source>
</evidence>
<organism evidence="4 5">
    <name type="scientific">Tritrichomonas foetus</name>
    <dbReference type="NCBI Taxonomy" id="1144522"/>
    <lineage>
        <taxon>Eukaryota</taxon>
        <taxon>Metamonada</taxon>
        <taxon>Parabasalia</taxon>
        <taxon>Tritrichomonadida</taxon>
        <taxon>Tritrichomonadidae</taxon>
        <taxon>Tritrichomonas</taxon>
    </lineage>
</organism>
<keyword evidence="1 2" id="KW-0175">Coiled coil</keyword>
<reference evidence="4" key="1">
    <citation type="submission" date="2016-10" db="EMBL/GenBank/DDBJ databases">
        <authorList>
            <person name="Benchimol M."/>
            <person name="Almeida L.G."/>
            <person name="Vasconcelos A.T."/>
            <person name="Perreira-Neves A."/>
            <person name="Rosa I.A."/>
            <person name="Tasca T."/>
            <person name="Bogo M.R."/>
            <person name="de Souza W."/>
        </authorList>
    </citation>
    <scope>NUCLEOTIDE SEQUENCE [LARGE SCALE GENOMIC DNA]</scope>
    <source>
        <strain evidence="4">K</strain>
    </source>
</reference>
<keyword evidence="5" id="KW-1185">Reference proteome</keyword>
<name>A0A1J4KKW9_9EUKA</name>
<dbReference type="Proteomes" id="UP000179807">
    <property type="component" value="Unassembled WGS sequence"/>
</dbReference>
<sequence length="931" mass="108268">MAKLEKQQISFETESDIYDEIKGLVDQINRENSQDSKEGSYIFGVNSMFALFEESYAKNVKLLEKCQEMNAQVIINASKIQTILDVTDKDKNTMKTLKNEFDEASKMVTFAHTAETKAKDLLDSLRDKVSQLAEQVQRGEAFSFGEEGSVFETAQDVKNLTKERDNAIKEIGDLQAQINSTKLKVKGLTEDISNYKTEVERLNISLTNLEKQNNELTTFNEENFDAVMKIKPEIMKQKKDIENLTKQKNEMIRTKNQKKQIHYDVLSNLGVLRDESKLLKDKISKRARYHNELRTSVFNKEENVADIKKKIDERCNEIEKLKNELKSTQKLSEDFRAKYDEIVQTSKELSEKKLQSRQVVRQLRSNLVNLQFSLAKSDNETSQQIRHITTTKIDLSIQKKHGQEAVKQKEEIMNQAVTLKSETKGTKYRLQLMKEKILNLFQEIDLKRSEKYQMLAKIQMTKDSIVITNDQNLQHLEVLKEYERKTQDQIHLIDITREERNNSKRQYESIMKEFHELKTEYDQLMSEYNEMENHNLDLKAWTINTHFQNMDSKSQILSLAVLVDKCKKGIQETDRITSRLQAEGQTLNFILTQSQHDRLQQQQEKQLLENNIRLVRNEVTTKLKKLDQIRSQIQTDEAFIKKCSKLFNDKTNELINSMQELKQLEKKTHELEAKREKMESLEYEMHRTFAEGMVEQQKCTALIHEFSIPRNVHRWHALGAVDPNYVKQLKYRSQISSKIEKAHCELNDLRKERDDLKAQLEKLNTQINGALSAAQVQNYINQYIEDIKQKDIQLRELRKVVNGNKPTLQKDVNNLNGIRSKVTERRGTTASLAVRAKQVVREQKGDINQPYFITEAPIYNVLGGGFVSKPEQPRNQNNSFSNNTDLTIGTIDSPSNAKRALSSLISPTRKITRPLKTSHSRAHSRIQPQFP</sequence>
<dbReference type="PANTHER" id="PTHR32083">
    <property type="entry name" value="CILIA AND FLAGELLA-ASSOCIATED PROTEIN 58-RELATED"/>
    <property type="match status" value="1"/>
</dbReference>
<evidence type="ECO:0000313" key="4">
    <source>
        <dbReference type="EMBL" id="OHT11953.1"/>
    </source>
</evidence>
<dbReference type="InterPro" id="IPR009053">
    <property type="entry name" value="Prefoldin"/>
</dbReference>
<dbReference type="Gene3D" id="1.10.287.1490">
    <property type="match status" value="1"/>
</dbReference>
<feature type="region of interest" description="Disordered" evidence="3">
    <location>
        <begin position="869"/>
        <end position="894"/>
    </location>
</feature>
<feature type="coiled-coil region" evidence="2">
    <location>
        <begin position="591"/>
        <end position="618"/>
    </location>
</feature>
<accession>A0A1J4KKW9</accession>
<dbReference type="PANTHER" id="PTHR32083:SF0">
    <property type="entry name" value="CILIA AND FLAGELLA-ASSOCIATED PROTEIN 58"/>
    <property type="match status" value="1"/>
</dbReference>
<gene>
    <name evidence="4" type="ORF">TRFO_18441</name>
</gene>
<evidence type="ECO:0000256" key="3">
    <source>
        <dbReference type="SAM" id="MobiDB-lite"/>
    </source>
</evidence>
<dbReference type="GeneID" id="94834889"/>